<feature type="domain" description="Peptidase M14" evidence="3">
    <location>
        <begin position="53"/>
        <end position="340"/>
    </location>
</feature>
<dbReference type="AlphaFoldDB" id="A0A1I1KP76"/>
<dbReference type="GO" id="GO:0006508">
    <property type="term" value="P:proteolysis"/>
    <property type="evidence" value="ECO:0007669"/>
    <property type="project" value="InterPro"/>
</dbReference>
<protein>
    <submittedName>
        <fullName evidence="4">Zinc carboxypeptidase</fullName>
    </submittedName>
</protein>
<feature type="signal peptide" evidence="2">
    <location>
        <begin position="1"/>
        <end position="21"/>
    </location>
</feature>
<evidence type="ECO:0000256" key="2">
    <source>
        <dbReference type="SAM" id="SignalP"/>
    </source>
</evidence>
<keyword evidence="5" id="KW-1185">Reference proteome</keyword>
<evidence type="ECO:0000313" key="5">
    <source>
        <dbReference type="Proteomes" id="UP000198598"/>
    </source>
</evidence>
<dbReference type="GO" id="GO:0004181">
    <property type="term" value="F:metallocarboxypeptidase activity"/>
    <property type="evidence" value="ECO:0007669"/>
    <property type="project" value="InterPro"/>
</dbReference>
<feature type="compositionally biased region" description="Basic and acidic residues" evidence="1">
    <location>
        <begin position="758"/>
        <end position="773"/>
    </location>
</feature>
<organism evidence="4 5">
    <name type="scientific">Spirosoma endophyticum</name>
    <dbReference type="NCBI Taxonomy" id="662367"/>
    <lineage>
        <taxon>Bacteria</taxon>
        <taxon>Pseudomonadati</taxon>
        <taxon>Bacteroidota</taxon>
        <taxon>Cytophagia</taxon>
        <taxon>Cytophagales</taxon>
        <taxon>Cytophagaceae</taxon>
        <taxon>Spirosoma</taxon>
    </lineage>
</organism>
<dbReference type="InterPro" id="IPR029062">
    <property type="entry name" value="Class_I_gatase-like"/>
</dbReference>
<feature type="region of interest" description="Disordered" evidence="1">
    <location>
        <begin position="738"/>
        <end position="773"/>
    </location>
</feature>
<keyword evidence="2" id="KW-0732">Signal</keyword>
<sequence length="915" mass="101721">MINKYLFFFSAIWLGLGSAQAQNRYYFPSYTGGFDATIPTPEQFLGYPVGSHYTRYDRIVDYLKELDRLSDKVSFKVIGKTYEERPQVIAFFTSVENQKKLESLRTEHLQLIDPKAAAPDYKKLPVVVHLAYTVHGNENSSSEAALLTAYYLTASTAPETALWLQNAVISLDPAENPDGRDRAVQWFNQHKSFPPVTDPLDREHNELWPGGRFNHYLNDLNRDWLPLAHIESRNRMAFHRDWYPNVMIDFHEMGTSSTYYFEPSKPYSTENDLIPRATYDVLNVHLARYFAKALDNLGSLYWTKEQFDNLSPIYGSTYPDFTGGVGVTFEVGSSRGLAQEGSNGIVTFPFTIRNHLATGLAAVKGAVEEKELYLKHLRDFYASALIDAQKFPTKAYVFGSSTDENLTNRFLETLLLHKIKVYDLPQNVTVDAKKFDKGRAFVVPTNQPEYRLVHSIFEEVTAFHDSVFYDVTGWSLVHGYGLPYAKLKDVALVKGEPIGTRQTVAGQILNGPSNYAYVLNWSDFHASKALSLLQQADVQTKVAMRPFSVETGGRSGSGPQMTNDSRIQDFSYGSIVVPVAGQKLSPDSLYALIGRVSRQAGVPFVGVPTGLNAKGIDLGSNNIRMLKKPEVAMLVGQGVNPSEAGEVWFLLSDQLNLPLTKIDINSLSRVDWTRYNTVVLVGGQYNSLDKTMVGKLKSWVENGGTLITTKNASEWAIRQGLVKENLLASVVPSRADTVKTAGAAKPTDQTKMVSPDRVSPDRVSPDRVSPDRVSPDRVDFANISLREGPRAVAGSIYTADLDLTNPIGFGFSDRKIFIFRNGTTFLKPSSSPYSTVVKYTASPYVSGFVSTENKKKISNSAAVVVSTEGQGRVVLFADNPNFRSYWHGTSRLFLNAILFGQHLSVPTPPVSSDEN</sequence>
<dbReference type="EMBL" id="FOLQ01000002">
    <property type="protein sequence ID" value="SFC62501.1"/>
    <property type="molecule type" value="Genomic_DNA"/>
</dbReference>
<dbReference type="STRING" id="662367.SAMN05216167_10215"/>
<name>A0A1I1KP76_9BACT</name>
<dbReference type="SUPFAM" id="SSF53187">
    <property type="entry name" value="Zn-dependent exopeptidases"/>
    <property type="match status" value="1"/>
</dbReference>
<keyword evidence="4" id="KW-0645">Protease</keyword>
<dbReference type="Proteomes" id="UP000198598">
    <property type="component" value="Unassembled WGS sequence"/>
</dbReference>
<evidence type="ECO:0000259" key="3">
    <source>
        <dbReference type="SMART" id="SM00631"/>
    </source>
</evidence>
<feature type="chain" id="PRO_5011686875" evidence="2">
    <location>
        <begin position="22"/>
        <end position="915"/>
    </location>
</feature>
<keyword evidence="4" id="KW-0121">Carboxypeptidase</keyword>
<dbReference type="RefSeq" id="WP_093823713.1">
    <property type="nucleotide sequence ID" value="NZ_FOLQ01000002.1"/>
</dbReference>
<dbReference type="Pfam" id="PF00246">
    <property type="entry name" value="Peptidase_M14"/>
    <property type="match status" value="1"/>
</dbReference>
<evidence type="ECO:0000256" key="1">
    <source>
        <dbReference type="SAM" id="MobiDB-lite"/>
    </source>
</evidence>
<dbReference type="Gene3D" id="3.40.50.880">
    <property type="match status" value="1"/>
</dbReference>
<accession>A0A1I1KP76</accession>
<gene>
    <name evidence="4" type="ORF">SAMN05216167_10215</name>
</gene>
<evidence type="ECO:0000313" key="4">
    <source>
        <dbReference type="EMBL" id="SFC62501.1"/>
    </source>
</evidence>
<keyword evidence="4" id="KW-0378">Hydrolase</keyword>
<dbReference type="Gene3D" id="3.40.630.10">
    <property type="entry name" value="Zn peptidases"/>
    <property type="match status" value="1"/>
</dbReference>
<dbReference type="SMART" id="SM00631">
    <property type="entry name" value="Zn_pept"/>
    <property type="match status" value="1"/>
</dbReference>
<proteinExistence type="predicted"/>
<reference evidence="4 5" key="1">
    <citation type="submission" date="2016-10" db="EMBL/GenBank/DDBJ databases">
        <authorList>
            <person name="de Groot N.N."/>
        </authorList>
    </citation>
    <scope>NUCLEOTIDE SEQUENCE [LARGE SCALE GENOMIC DNA]</scope>
    <source>
        <strain evidence="4 5">DSM 26130</strain>
    </source>
</reference>
<dbReference type="InterPro" id="IPR000834">
    <property type="entry name" value="Peptidase_M14"/>
</dbReference>
<dbReference type="SUPFAM" id="SSF52317">
    <property type="entry name" value="Class I glutamine amidotransferase-like"/>
    <property type="match status" value="1"/>
</dbReference>
<dbReference type="GO" id="GO:0008270">
    <property type="term" value="F:zinc ion binding"/>
    <property type="evidence" value="ECO:0007669"/>
    <property type="project" value="InterPro"/>
</dbReference>
<dbReference type="OrthoDB" id="9758209at2"/>